<evidence type="ECO:0000256" key="6">
    <source>
        <dbReference type="SAM" id="Phobius"/>
    </source>
</evidence>
<dbReference type="GO" id="GO:0005764">
    <property type="term" value="C:lysosome"/>
    <property type="evidence" value="ECO:0007669"/>
    <property type="project" value="TreeGrafter"/>
</dbReference>
<dbReference type="GO" id="GO:0010506">
    <property type="term" value="P:regulation of autophagy"/>
    <property type="evidence" value="ECO:0007669"/>
    <property type="project" value="TreeGrafter"/>
</dbReference>
<feature type="transmembrane region" description="Helical" evidence="6">
    <location>
        <begin position="140"/>
        <end position="164"/>
    </location>
</feature>
<dbReference type="InterPro" id="IPR019402">
    <property type="entry name" value="CWH43_N"/>
</dbReference>
<keyword evidence="5 6" id="KW-0472">Membrane</keyword>
<proteinExistence type="inferred from homology"/>
<dbReference type="InterPro" id="IPR050911">
    <property type="entry name" value="DRAM/TMEM150_Autophagy_Mod"/>
</dbReference>
<evidence type="ECO:0000313" key="8">
    <source>
        <dbReference type="EMBL" id="TRZ03865.1"/>
    </source>
</evidence>
<evidence type="ECO:0000259" key="7">
    <source>
        <dbReference type="Pfam" id="PF10277"/>
    </source>
</evidence>
<dbReference type="EMBL" id="SRMA01003116">
    <property type="protein sequence ID" value="TRZ03865.1"/>
    <property type="molecule type" value="Genomic_DNA"/>
</dbReference>
<organism evidence="8 9">
    <name type="scientific">Danionella cerebrum</name>
    <dbReference type="NCBI Taxonomy" id="2873325"/>
    <lineage>
        <taxon>Eukaryota</taxon>
        <taxon>Metazoa</taxon>
        <taxon>Chordata</taxon>
        <taxon>Craniata</taxon>
        <taxon>Vertebrata</taxon>
        <taxon>Euteleostomi</taxon>
        <taxon>Actinopterygii</taxon>
        <taxon>Neopterygii</taxon>
        <taxon>Teleostei</taxon>
        <taxon>Ostariophysi</taxon>
        <taxon>Cypriniformes</taxon>
        <taxon>Danionidae</taxon>
        <taxon>Danioninae</taxon>
        <taxon>Danionella</taxon>
    </lineage>
</organism>
<feature type="domain" description="CWH43-like N-terminal" evidence="7">
    <location>
        <begin position="49"/>
        <end position="210"/>
    </location>
</feature>
<keyword evidence="9" id="KW-1185">Reference proteome</keyword>
<feature type="transmembrane region" description="Helical" evidence="6">
    <location>
        <begin position="79"/>
        <end position="103"/>
    </location>
</feature>
<evidence type="ECO:0000256" key="2">
    <source>
        <dbReference type="ARBA" id="ARBA00006565"/>
    </source>
</evidence>
<evidence type="ECO:0000256" key="5">
    <source>
        <dbReference type="ARBA" id="ARBA00023136"/>
    </source>
</evidence>
<dbReference type="PANTHER" id="PTHR21324">
    <property type="entry name" value="FASTING-INDUCIBLE INTEGRAL MEMBRANE PROTEIN TM6P1-RELATED"/>
    <property type="match status" value="1"/>
</dbReference>
<dbReference type="Proteomes" id="UP000316079">
    <property type="component" value="Unassembled WGS sequence"/>
</dbReference>
<sequence length="228" mass="25753">MVWFMEGMCFLPTFLVVWSSSTFIVSYIIAVSRRDVDVIFPYIRMLCIAAFSTMYTEYKFVEGVLQKTGANYSKCNKASFVLGIISCLGMCLVATFQVTTITIVHDVGAFVFFISGVVYAIIQTVIGFRIRPYGSTEYMCLLRVVFTAVAAIAVVPTIVCALLSGNKPSLHWDSSDKGYTLHITSAVCEWVTAFSFVFFFLTYIQEFRHFKLDLSVHLSEYPRLLQPE</sequence>
<gene>
    <name evidence="8" type="ORF">DNTS_000497</name>
</gene>
<dbReference type="Pfam" id="PF10277">
    <property type="entry name" value="Frag1"/>
    <property type="match status" value="1"/>
</dbReference>
<evidence type="ECO:0000313" key="9">
    <source>
        <dbReference type="Proteomes" id="UP000316079"/>
    </source>
</evidence>
<dbReference type="OrthoDB" id="191706at2759"/>
<comment type="subcellular location">
    <subcellularLocation>
        <location evidence="1">Endomembrane system</location>
        <topology evidence="1">Multi-pass membrane protein</topology>
    </subcellularLocation>
</comment>
<protein>
    <recommendedName>
        <fullName evidence="7">CWH43-like N-terminal domain-containing protein</fullName>
    </recommendedName>
</protein>
<feature type="transmembrane region" description="Helical" evidence="6">
    <location>
        <begin position="7"/>
        <end position="30"/>
    </location>
</feature>
<dbReference type="AlphaFoldDB" id="A0A553RNV5"/>
<name>A0A553RNV5_9TELE</name>
<dbReference type="PANTHER" id="PTHR21324:SF11">
    <property type="entry name" value="DNA DAMAGE-REGULATED AUTOPHAGY MODULATOR PROTEIN 1"/>
    <property type="match status" value="1"/>
</dbReference>
<accession>A0A553RNV5</accession>
<keyword evidence="4 6" id="KW-1133">Transmembrane helix</keyword>
<evidence type="ECO:0000256" key="3">
    <source>
        <dbReference type="ARBA" id="ARBA00022692"/>
    </source>
</evidence>
<dbReference type="GO" id="GO:0012505">
    <property type="term" value="C:endomembrane system"/>
    <property type="evidence" value="ECO:0007669"/>
    <property type="project" value="UniProtKB-SubCell"/>
</dbReference>
<keyword evidence="3 6" id="KW-0812">Transmembrane</keyword>
<feature type="transmembrane region" description="Helical" evidence="6">
    <location>
        <begin position="109"/>
        <end position="128"/>
    </location>
</feature>
<reference evidence="8 9" key="1">
    <citation type="journal article" date="2019" name="Sci. Data">
        <title>Hybrid genome assembly and annotation of Danionella translucida.</title>
        <authorList>
            <person name="Kadobianskyi M."/>
            <person name="Schulze L."/>
            <person name="Schuelke M."/>
            <person name="Judkewitz B."/>
        </authorList>
    </citation>
    <scope>NUCLEOTIDE SEQUENCE [LARGE SCALE GENOMIC DNA]</scope>
    <source>
        <strain evidence="8 9">Bolton</strain>
    </source>
</reference>
<comment type="caution">
    <text evidence="8">The sequence shown here is derived from an EMBL/GenBank/DDBJ whole genome shotgun (WGS) entry which is preliminary data.</text>
</comment>
<feature type="transmembrane region" description="Helical" evidence="6">
    <location>
        <begin position="42"/>
        <end position="58"/>
    </location>
</feature>
<comment type="similarity">
    <text evidence="2">Belongs to the DRAM/TMEM150 family.</text>
</comment>
<evidence type="ECO:0000256" key="1">
    <source>
        <dbReference type="ARBA" id="ARBA00004127"/>
    </source>
</evidence>
<feature type="transmembrane region" description="Helical" evidence="6">
    <location>
        <begin position="179"/>
        <end position="204"/>
    </location>
</feature>
<evidence type="ECO:0000256" key="4">
    <source>
        <dbReference type="ARBA" id="ARBA00022989"/>
    </source>
</evidence>